<reference evidence="2 3" key="1">
    <citation type="journal article" date="2014" name="Antonie Van Leeuwenhoek">
        <title>Hyphomonas beringensis sp. nov. and Hyphomonas chukchiensis sp. nov., isolated from surface seawater of the Bering Sea and Chukchi Sea.</title>
        <authorList>
            <person name="Li C."/>
            <person name="Lai Q."/>
            <person name="Li G."/>
            <person name="Dong C."/>
            <person name="Wang J."/>
            <person name="Liao Y."/>
            <person name="Shao Z."/>
        </authorList>
    </citation>
    <scope>NUCLEOTIDE SEQUENCE [LARGE SCALE GENOMIC DNA]</scope>
    <source>
        <strain evidence="2 3">VP2</strain>
    </source>
</reference>
<protein>
    <submittedName>
        <fullName evidence="2">Uncharacterized protein</fullName>
    </submittedName>
</protein>
<dbReference type="Proteomes" id="UP000024816">
    <property type="component" value="Unassembled WGS sequence"/>
</dbReference>
<feature type="region of interest" description="Disordered" evidence="1">
    <location>
        <begin position="94"/>
        <end position="115"/>
    </location>
</feature>
<dbReference type="STRING" id="1280952.HJA_08012"/>
<evidence type="ECO:0000313" key="3">
    <source>
        <dbReference type="Proteomes" id="UP000024816"/>
    </source>
</evidence>
<dbReference type="EMBL" id="ARYJ01000004">
    <property type="protein sequence ID" value="KCZ89226.1"/>
    <property type="molecule type" value="Genomic_DNA"/>
</dbReference>
<gene>
    <name evidence="2" type="ORF">HJA_08012</name>
</gene>
<keyword evidence="3" id="KW-1185">Reference proteome</keyword>
<name>A0A059FFA7_9PROT</name>
<sequence>MNEDKGIRVEQLVEDMSAFIALERNSDYSDRELNELYDLALSLRKKIGTCEFANAIPYALWRVLGNIDFGAIKREYRSWILDDAETVIKRMKDLPPDKWSSLSGKTGVTHTNSGD</sequence>
<feature type="compositionally biased region" description="Polar residues" evidence="1">
    <location>
        <begin position="100"/>
        <end position="115"/>
    </location>
</feature>
<organism evidence="2 3">
    <name type="scientific">Hyphomonas jannaschiana VP2</name>
    <dbReference type="NCBI Taxonomy" id="1280952"/>
    <lineage>
        <taxon>Bacteria</taxon>
        <taxon>Pseudomonadati</taxon>
        <taxon>Pseudomonadota</taxon>
        <taxon>Alphaproteobacteria</taxon>
        <taxon>Hyphomonadales</taxon>
        <taxon>Hyphomonadaceae</taxon>
        <taxon>Hyphomonas</taxon>
    </lineage>
</organism>
<dbReference type="AlphaFoldDB" id="A0A059FFA7"/>
<evidence type="ECO:0000313" key="2">
    <source>
        <dbReference type="EMBL" id="KCZ89226.1"/>
    </source>
</evidence>
<dbReference type="RefSeq" id="WP_035580506.1">
    <property type="nucleotide sequence ID" value="NZ_ARYJ01000004.1"/>
</dbReference>
<evidence type="ECO:0000256" key="1">
    <source>
        <dbReference type="SAM" id="MobiDB-lite"/>
    </source>
</evidence>
<proteinExistence type="predicted"/>
<comment type="caution">
    <text evidence="2">The sequence shown here is derived from an EMBL/GenBank/DDBJ whole genome shotgun (WGS) entry which is preliminary data.</text>
</comment>
<accession>A0A059FFA7</accession>